<protein>
    <recommendedName>
        <fullName evidence="5">Hemerythrin-like domain-containing protein</fullName>
    </recommendedName>
</protein>
<evidence type="ECO:0000313" key="6">
    <source>
        <dbReference type="EMBL" id="GLH72634.1"/>
    </source>
</evidence>
<dbReference type="EMBL" id="BSDE01000001">
    <property type="protein sequence ID" value="GLH72634.1"/>
    <property type="molecule type" value="Genomic_DNA"/>
</dbReference>
<evidence type="ECO:0000256" key="2">
    <source>
        <dbReference type="ARBA" id="ARBA00022621"/>
    </source>
</evidence>
<keyword evidence="7" id="KW-1185">Reference proteome</keyword>
<keyword evidence="2" id="KW-0561">Oxygen transport</keyword>
<comment type="similarity">
    <text evidence="1">Belongs to the hemerythrin family.</text>
</comment>
<sequence>MAFLSWHERFSLDDAEIDGQHRILFELVNGFDDAIQMGMPEELSRILDDLIAFTVEHFAYEEARLKAAGFPGAAEHEQLHRDLLLQVRDLRSRMKVGGHVSAKSIVRFLADWLTSHIMREDMAFKPYLNPGTDPCVVRPAGSLSCPASPSHR</sequence>
<dbReference type="NCBIfam" id="NF033749">
    <property type="entry name" value="bact_hemeryth"/>
    <property type="match status" value="1"/>
</dbReference>
<keyword evidence="3" id="KW-0479">Metal-binding</keyword>
<keyword evidence="2" id="KW-0813">Transport</keyword>
<evidence type="ECO:0000313" key="7">
    <source>
        <dbReference type="Proteomes" id="UP001165069"/>
    </source>
</evidence>
<evidence type="ECO:0000256" key="4">
    <source>
        <dbReference type="ARBA" id="ARBA00023004"/>
    </source>
</evidence>
<dbReference type="NCBIfam" id="TIGR02481">
    <property type="entry name" value="hemeryth_dom"/>
    <property type="match status" value="1"/>
</dbReference>
<keyword evidence="4" id="KW-0408">Iron</keyword>
<comment type="caution">
    <text evidence="6">The sequence shown here is derived from an EMBL/GenBank/DDBJ whole genome shotgun (WGS) entry which is preliminary data.</text>
</comment>
<dbReference type="InterPro" id="IPR012312">
    <property type="entry name" value="Hemerythrin-like"/>
</dbReference>
<accession>A0ABQ5QDH8</accession>
<dbReference type="InterPro" id="IPR035938">
    <property type="entry name" value="Hemerythrin-like_sf"/>
</dbReference>
<organism evidence="6 7">
    <name type="scientific">Geothrix limicola</name>
    <dbReference type="NCBI Taxonomy" id="2927978"/>
    <lineage>
        <taxon>Bacteria</taxon>
        <taxon>Pseudomonadati</taxon>
        <taxon>Acidobacteriota</taxon>
        <taxon>Holophagae</taxon>
        <taxon>Holophagales</taxon>
        <taxon>Holophagaceae</taxon>
        <taxon>Geothrix</taxon>
    </lineage>
</organism>
<evidence type="ECO:0000256" key="3">
    <source>
        <dbReference type="ARBA" id="ARBA00022723"/>
    </source>
</evidence>
<dbReference type="InterPro" id="IPR012827">
    <property type="entry name" value="Hemerythrin_metal-bd"/>
</dbReference>
<dbReference type="RefSeq" id="WP_285571540.1">
    <property type="nucleotide sequence ID" value="NZ_BSDE01000001.1"/>
</dbReference>
<feature type="domain" description="Hemerythrin-like" evidence="5">
    <location>
        <begin position="15"/>
        <end position="128"/>
    </location>
</feature>
<dbReference type="CDD" id="cd12107">
    <property type="entry name" value="Hemerythrin"/>
    <property type="match status" value="1"/>
</dbReference>
<dbReference type="InterPro" id="IPR016131">
    <property type="entry name" value="Haemerythrin_Fe_BS"/>
</dbReference>
<reference evidence="6 7" key="1">
    <citation type="journal article" date="2023" name="Antonie Van Leeuwenhoek">
        <title>Mesoterricola silvestris gen. nov., sp. nov., Mesoterricola sediminis sp. nov., Geothrix oryzae sp. nov., Geothrix edaphica sp. nov., Geothrix rubra sp. nov., and Geothrix limicola sp. nov., six novel members of Acidobacteriota isolated from soils.</title>
        <authorList>
            <person name="Itoh H."/>
            <person name="Sugisawa Y."/>
            <person name="Mise K."/>
            <person name="Xu Z."/>
            <person name="Kuniyasu M."/>
            <person name="Ushijima N."/>
            <person name="Kawano K."/>
            <person name="Kobayashi E."/>
            <person name="Shiratori Y."/>
            <person name="Masuda Y."/>
            <person name="Senoo K."/>
        </authorList>
    </citation>
    <scope>NUCLEOTIDE SEQUENCE [LARGE SCALE GENOMIC DNA]</scope>
    <source>
        <strain evidence="6 7">Red804</strain>
    </source>
</reference>
<name>A0ABQ5QDH8_9BACT</name>
<evidence type="ECO:0000259" key="5">
    <source>
        <dbReference type="Pfam" id="PF01814"/>
    </source>
</evidence>
<dbReference type="Pfam" id="PF01814">
    <property type="entry name" value="Hemerythrin"/>
    <property type="match status" value="1"/>
</dbReference>
<dbReference type="PROSITE" id="PS00550">
    <property type="entry name" value="HEMERYTHRINS"/>
    <property type="match status" value="1"/>
</dbReference>
<dbReference type="Proteomes" id="UP001165069">
    <property type="component" value="Unassembled WGS sequence"/>
</dbReference>
<dbReference type="InterPro" id="IPR050669">
    <property type="entry name" value="Hemerythrin"/>
</dbReference>
<dbReference type="PANTHER" id="PTHR37164:SF1">
    <property type="entry name" value="BACTERIOHEMERYTHRIN"/>
    <property type="match status" value="1"/>
</dbReference>
<dbReference type="Gene3D" id="1.20.120.50">
    <property type="entry name" value="Hemerythrin-like"/>
    <property type="match status" value="1"/>
</dbReference>
<dbReference type="SUPFAM" id="SSF47188">
    <property type="entry name" value="Hemerythrin-like"/>
    <property type="match status" value="1"/>
</dbReference>
<proteinExistence type="inferred from homology"/>
<gene>
    <name evidence="6" type="ORF">GETHLI_11360</name>
</gene>
<dbReference type="PANTHER" id="PTHR37164">
    <property type="entry name" value="BACTERIOHEMERYTHRIN"/>
    <property type="match status" value="1"/>
</dbReference>
<evidence type="ECO:0000256" key="1">
    <source>
        <dbReference type="ARBA" id="ARBA00010587"/>
    </source>
</evidence>